<dbReference type="PANTHER" id="PTHR38790:SF4">
    <property type="entry name" value="2EXR DOMAIN-CONTAINING PROTEIN"/>
    <property type="match status" value="1"/>
</dbReference>
<reference evidence="3 4" key="1">
    <citation type="submission" date="2024-02" db="EMBL/GenBank/DDBJ databases">
        <title>De novo assembly and annotation of 12 fungi associated with fruit tree decline syndrome in Ontario, Canada.</title>
        <authorList>
            <person name="Sulman M."/>
            <person name="Ellouze W."/>
            <person name="Ilyukhin E."/>
        </authorList>
    </citation>
    <scope>NUCLEOTIDE SEQUENCE [LARGE SCALE GENOMIC DNA]</scope>
    <source>
        <strain evidence="3 4">M97-236</strain>
    </source>
</reference>
<dbReference type="EMBL" id="JAKIXB020000004">
    <property type="protein sequence ID" value="KAL1609322.1"/>
    <property type="molecule type" value="Genomic_DNA"/>
</dbReference>
<dbReference type="PANTHER" id="PTHR38790">
    <property type="entry name" value="2EXR DOMAIN-CONTAINING PROTEIN-RELATED"/>
    <property type="match status" value="1"/>
</dbReference>
<evidence type="ECO:0000313" key="3">
    <source>
        <dbReference type="EMBL" id="KAL1609322.1"/>
    </source>
</evidence>
<feature type="region of interest" description="Disordered" evidence="1">
    <location>
        <begin position="230"/>
        <end position="275"/>
    </location>
</feature>
<evidence type="ECO:0000259" key="2">
    <source>
        <dbReference type="Pfam" id="PF20150"/>
    </source>
</evidence>
<accession>A0ABR3RY86</accession>
<organism evidence="3 4">
    <name type="scientific">Nothophoma quercina</name>
    <dbReference type="NCBI Taxonomy" id="749835"/>
    <lineage>
        <taxon>Eukaryota</taxon>
        <taxon>Fungi</taxon>
        <taxon>Dikarya</taxon>
        <taxon>Ascomycota</taxon>
        <taxon>Pezizomycotina</taxon>
        <taxon>Dothideomycetes</taxon>
        <taxon>Pleosporomycetidae</taxon>
        <taxon>Pleosporales</taxon>
        <taxon>Pleosporineae</taxon>
        <taxon>Didymellaceae</taxon>
        <taxon>Nothophoma</taxon>
    </lineage>
</organism>
<name>A0ABR3RY86_9PLEO</name>
<gene>
    <name evidence="3" type="ORF">SLS59_001687</name>
</gene>
<evidence type="ECO:0000313" key="4">
    <source>
        <dbReference type="Proteomes" id="UP001521222"/>
    </source>
</evidence>
<evidence type="ECO:0000256" key="1">
    <source>
        <dbReference type="SAM" id="MobiDB-lite"/>
    </source>
</evidence>
<comment type="caution">
    <text evidence="3">The sequence shown here is derived from an EMBL/GenBank/DDBJ whole genome shotgun (WGS) entry which is preliminary data.</text>
</comment>
<dbReference type="Pfam" id="PF20150">
    <property type="entry name" value="2EXR"/>
    <property type="match status" value="1"/>
</dbReference>
<dbReference type="InterPro" id="IPR045518">
    <property type="entry name" value="2EXR"/>
</dbReference>
<protein>
    <recommendedName>
        <fullName evidence="2">2EXR domain-containing protein</fullName>
    </recommendedName>
</protein>
<sequence>MAPKRTSLRPTRKNRAAFVGADGLASIKANSETPLLRLPPEVRSRIWEYALGDKVFDVVFVEKLKGPYIEEKTLIAADTFPDHSHALLQVCRQVYTETALIPFATNAFKFAREEAFDWARHLLPVQQKSIREVHIVTHRAERMLDWMHCDGHEKYIPDAFPLEVFPNVKNIVIKVGYSFIHNFTAGDDLTMEKQDELIREYIGKITAYVKEVRPDAKLTFEHVNIKLNMAPRKPKPAPEAKSAVNPGKVSKSKQKTTVSEASARTQPRVKQYKNKLLNLEETPSHLVAM</sequence>
<feature type="domain" description="2EXR" evidence="2">
    <location>
        <begin position="37"/>
        <end position="104"/>
    </location>
</feature>
<dbReference type="Proteomes" id="UP001521222">
    <property type="component" value="Unassembled WGS sequence"/>
</dbReference>
<proteinExistence type="predicted"/>
<keyword evidence="4" id="KW-1185">Reference proteome</keyword>